<dbReference type="InterPro" id="IPR001969">
    <property type="entry name" value="Aspartic_peptidase_AS"/>
</dbReference>
<accession>A0A9P3GG63</accession>
<proteinExistence type="inferred from homology"/>
<evidence type="ECO:0000259" key="8">
    <source>
        <dbReference type="PROSITE" id="PS51767"/>
    </source>
</evidence>
<evidence type="ECO:0000256" key="4">
    <source>
        <dbReference type="RuleBase" id="RU000454"/>
    </source>
</evidence>
<protein>
    <submittedName>
        <fullName evidence="9">Acid protease</fullName>
    </submittedName>
</protein>
<dbReference type="PANTHER" id="PTHR47966">
    <property type="entry name" value="BETA-SITE APP-CLEAVING ENZYME, ISOFORM A-RELATED"/>
    <property type="match status" value="1"/>
</dbReference>
<evidence type="ECO:0000313" key="9">
    <source>
        <dbReference type="EMBL" id="GJE94325.1"/>
    </source>
</evidence>
<dbReference type="CDD" id="cd05471">
    <property type="entry name" value="pepsin_like"/>
    <property type="match status" value="1"/>
</dbReference>
<dbReference type="Gene3D" id="2.40.70.10">
    <property type="entry name" value="Acid Proteases"/>
    <property type="match status" value="2"/>
</dbReference>
<feature type="region of interest" description="Disordered" evidence="5">
    <location>
        <begin position="581"/>
        <end position="601"/>
    </location>
</feature>
<dbReference type="InterPro" id="IPR034164">
    <property type="entry name" value="Pepsin-like_dom"/>
</dbReference>
<dbReference type="Proteomes" id="UP000703269">
    <property type="component" value="Unassembled WGS sequence"/>
</dbReference>
<keyword evidence="6" id="KW-0472">Membrane</keyword>
<dbReference type="EMBL" id="BPQB01000039">
    <property type="protein sequence ID" value="GJE94325.1"/>
    <property type="molecule type" value="Genomic_DNA"/>
</dbReference>
<evidence type="ECO:0000313" key="10">
    <source>
        <dbReference type="Proteomes" id="UP000703269"/>
    </source>
</evidence>
<evidence type="ECO:0000256" key="3">
    <source>
        <dbReference type="PIRSR" id="PIRSR601461-1"/>
    </source>
</evidence>
<feature type="transmembrane region" description="Helical" evidence="6">
    <location>
        <begin position="533"/>
        <end position="556"/>
    </location>
</feature>
<dbReference type="GO" id="GO:0004190">
    <property type="term" value="F:aspartic-type endopeptidase activity"/>
    <property type="evidence" value="ECO:0007669"/>
    <property type="project" value="UniProtKB-KW"/>
</dbReference>
<evidence type="ECO:0000256" key="5">
    <source>
        <dbReference type="SAM" id="MobiDB-lite"/>
    </source>
</evidence>
<sequence>MPPLRALLGFLSLAVLHVVCASAILSPREPSAPGIPFTRTSAIDVLNIDEDGTFDLEYFVNITLGGQPFTVILDTGSSDLWVYAPDANINVLNSSQLTANVTYGTGSILGSIEFAELRVGEYVVPSQAFIHGQKVLYPWLYQIPGTEISPPARRQAFIHGQKLGDGIPNGVTGIMGVSFESDVQSEVTGAIHKAWGESNTLGHTVLSNILGQNSTLQPFFDLSLSRAEDLEGGDTNGALIIGYHDLQHSAVALAPQVPRVLDNMWTGYIDGLTINGNEYPFSPSVAPNTPAGKLVSVFDSGSSGMVLPRAMVEAIFAQIPGSIVVNGTWYAPCFGSVNLTFTIAGQEYPVHPLDISLPSRHTSVSKSGQNTTFTVCKGVFQGLGPDGVNGADMILGDPFLKNVYASFNFGPANAEGDHSGTSGSFLQFLALTNADDAWLDFFLTRAAVLALLFPVAIDPVLLPQLFPADFGAAETATATNLTTSPTSTAPAPAGRSSVAVAGALGDLSVEDAPVLGSSGAASTSSALDKYGPAVVGLLGANLAAMVLLCVVALAICTRGVVRGGARARSVDAAYAPVKFREPKPEAGYDPEYDAPGLRYGE</sequence>
<dbReference type="InterPro" id="IPR033121">
    <property type="entry name" value="PEPTIDASE_A1"/>
</dbReference>
<dbReference type="GO" id="GO:0006508">
    <property type="term" value="P:proteolysis"/>
    <property type="evidence" value="ECO:0007669"/>
    <property type="project" value="UniProtKB-KW"/>
</dbReference>
<feature type="active site" evidence="3">
    <location>
        <position position="299"/>
    </location>
</feature>
<name>A0A9P3GG63_9APHY</name>
<feature type="active site" evidence="3">
    <location>
        <position position="74"/>
    </location>
</feature>
<keyword evidence="7" id="KW-0732">Signal</keyword>
<dbReference type="PROSITE" id="PS51767">
    <property type="entry name" value="PEPTIDASE_A1"/>
    <property type="match status" value="1"/>
</dbReference>
<dbReference type="OrthoDB" id="771136at2759"/>
<organism evidence="9 10">
    <name type="scientific">Phanerochaete sordida</name>
    <dbReference type="NCBI Taxonomy" id="48140"/>
    <lineage>
        <taxon>Eukaryota</taxon>
        <taxon>Fungi</taxon>
        <taxon>Dikarya</taxon>
        <taxon>Basidiomycota</taxon>
        <taxon>Agaricomycotina</taxon>
        <taxon>Agaricomycetes</taxon>
        <taxon>Polyporales</taxon>
        <taxon>Phanerochaetaceae</taxon>
        <taxon>Phanerochaete</taxon>
    </lineage>
</organism>
<keyword evidence="10" id="KW-1185">Reference proteome</keyword>
<dbReference type="PRINTS" id="PR00792">
    <property type="entry name" value="PEPSIN"/>
</dbReference>
<evidence type="ECO:0000256" key="6">
    <source>
        <dbReference type="SAM" id="Phobius"/>
    </source>
</evidence>
<dbReference type="AlphaFoldDB" id="A0A9P3GG63"/>
<dbReference type="InterPro" id="IPR021109">
    <property type="entry name" value="Peptidase_aspartic_dom_sf"/>
</dbReference>
<keyword evidence="4 9" id="KW-0645">Protease</keyword>
<feature type="chain" id="PRO_5040150302" evidence="7">
    <location>
        <begin position="22"/>
        <end position="601"/>
    </location>
</feature>
<evidence type="ECO:0000256" key="7">
    <source>
        <dbReference type="SAM" id="SignalP"/>
    </source>
</evidence>
<keyword evidence="6" id="KW-0812">Transmembrane</keyword>
<keyword evidence="6" id="KW-1133">Transmembrane helix</keyword>
<dbReference type="InterPro" id="IPR001461">
    <property type="entry name" value="Aspartic_peptidase_A1"/>
</dbReference>
<dbReference type="SUPFAM" id="SSF50630">
    <property type="entry name" value="Acid proteases"/>
    <property type="match status" value="1"/>
</dbReference>
<dbReference type="PANTHER" id="PTHR47966:SF51">
    <property type="entry name" value="BETA-SITE APP-CLEAVING ENZYME, ISOFORM A-RELATED"/>
    <property type="match status" value="1"/>
</dbReference>
<keyword evidence="4" id="KW-0378">Hydrolase</keyword>
<keyword evidence="2 4" id="KW-0064">Aspartyl protease</keyword>
<evidence type="ECO:0000256" key="2">
    <source>
        <dbReference type="ARBA" id="ARBA00022750"/>
    </source>
</evidence>
<feature type="domain" description="Peptidase A1" evidence="8">
    <location>
        <begin position="58"/>
        <end position="422"/>
    </location>
</feature>
<gene>
    <name evidence="9" type="ORF">PsYK624_104940</name>
</gene>
<feature type="signal peptide" evidence="7">
    <location>
        <begin position="1"/>
        <end position="21"/>
    </location>
</feature>
<comment type="similarity">
    <text evidence="1 4">Belongs to the peptidase A1 family.</text>
</comment>
<dbReference type="Pfam" id="PF00026">
    <property type="entry name" value="Asp"/>
    <property type="match status" value="1"/>
</dbReference>
<comment type="caution">
    <text evidence="9">The sequence shown here is derived from an EMBL/GenBank/DDBJ whole genome shotgun (WGS) entry which is preliminary data.</text>
</comment>
<evidence type="ECO:0000256" key="1">
    <source>
        <dbReference type="ARBA" id="ARBA00007447"/>
    </source>
</evidence>
<reference evidence="9 10" key="1">
    <citation type="submission" date="2021-08" db="EMBL/GenBank/DDBJ databases">
        <title>Draft Genome Sequence of Phanerochaete sordida strain YK-624.</title>
        <authorList>
            <person name="Mori T."/>
            <person name="Dohra H."/>
            <person name="Suzuki T."/>
            <person name="Kawagishi H."/>
            <person name="Hirai H."/>
        </authorList>
    </citation>
    <scope>NUCLEOTIDE SEQUENCE [LARGE SCALE GENOMIC DNA]</scope>
    <source>
        <strain evidence="9 10">YK-624</strain>
    </source>
</reference>
<dbReference type="PROSITE" id="PS00141">
    <property type="entry name" value="ASP_PROTEASE"/>
    <property type="match status" value="1"/>
</dbReference>